<evidence type="ECO:0000256" key="1">
    <source>
        <dbReference type="ARBA" id="ARBA00000085"/>
    </source>
</evidence>
<dbReference type="InterPro" id="IPR005467">
    <property type="entry name" value="His_kinase_dom"/>
</dbReference>
<comment type="subcellular location">
    <subcellularLocation>
        <location evidence="2">Cell membrane</location>
        <topology evidence="2">Multi-pass membrane protein</topology>
    </subcellularLocation>
</comment>
<dbReference type="InterPro" id="IPR003594">
    <property type="entry name" value="HATPase_dom"/>
</dbReference>
<comment type="caution">
    <text evidence="12">The sequence shown here is derived from an EMBL/GenBank/DDBJ whole genome shotgun (WGS) entry which is preliminary data.</text>
</comment>
<keyword evidence="5" id="KW-0597">Phosphoprotein</keyword>
<evidence type="ECO:0000256" key="3">
    <source>
        <dbReference type="ARBA" id="ARBA00012438"/>
    </source>
</evidence>
<dbReference type="Proteomes" id="UP000216991">
    <property type="component" value="Unassembled WGS sequence"/>
</dbReference>
<evidence type="ECO:0000256" key="2">
    <source>
        <dbReference type="ARBA" id="ARBA00004651"/>
    </source>
</evidence>
<dbReference type="InterPro" id="IPR003661">
    <property type="entry name" value="HisK_dim/P_dom"/>
</dbReference>
<dbReference type="Gene3D" id="1.10.287.130">
    <property type="match status" value="1"/>
</dbReference>
<feature type="transmembrane region" description="Helical" evidence="10">
    <location>
        <begin position="81"/>
        <end position="99"/>
    </location>
</feature>
<name>A0A255YC18_9SPHN</name>
<dbReference type="SUPFAM" id="SSF47384">
    <property type="entry name" value="Homodimeric domain of signal transducing histidine kinase"/>
    <property type="match status" value="1"/>
</dbReference>
<dbReference type="GO" id="GO:0005886">
    <property type="term" value="C:plasma membrane"/>
    <property type="evidence" value="ECO:0007669"/>
    <property type="project" value="UniProtKB-SubCell"/>
</dbReference>
<keyword evidence="10" id="KW-1133">Transmembrane helix</keyword>
<evidence type="ECO:0000256" key="6">
    <source>
        <dbReference type="ARBA" id="ARBA00022679"/>
    </source>
</evidence>
<keyword evidence="9" id="KW-0067">ATP-binding</keyword>
<evidence type="ECO:0000313" key="12">
    <source>
        <dbReference type="EMBL" id="OYQ26796.1"/>
    </source>
</evidence>
<feature type="transmembrane region" description="Helical" evidence="10">
    <location>
        <begin position="128"/>
        <end position="146"/>
    </location>
</feature>
<feature type="domain" description="Histidine kinase" evidence="11">
    <location>
        <begin position="215"/>
        <end position="417"/>
    </location>
</feature>
<keyword evidence="4" id="KW-1003">Cell membrane</keyword>
<evidence type="ECO:0000256" key="10">
    <source>
        <dbReference type="SAM" id="Phobius"/>
    </source>
</evidence>
<dbReference type="SMART" id="SM00388">
    <property type="entry name" value="HisKA"/>
    <property type="match status" value="1"/>
</dbReference>
<dbReference type="Pfam" id="PF02518">
    <property type="entry name" value="HATPase_c"/>
    <property type="match status" value="1"/>
</dbReference>
<keyword evidence="8 12" id="KW-0418">Kinase</keyword>
<dbReference type="InterPro" id="IPR050980">
    <property type="entry name" value="2C_sensor_his_kinase"/>
</dbReference>
<dbReference type="PRINTS" id="PR00344">
    <property type="entry name" value="BCTRLSENSOR"/>
</dbReference>
<feature type="transmembrane region" description="Helical" evidence="10">
    <location>
        <begin position="21"/>
        <end position="43"/>
    </location>
</feature>
<keyword evidence="6" id="KW-0808">Transferase</keyword>
<comment type="catalytic activity">
    <reaction evidence="1">
        <text>ATP + protein L-histidine = ADP + protein N-phospho-L-histidine.</text>
        <dbReference type="EC" id="2.7.13.3"/>
    </reaction>
</comment>
<protein>
    <recommendedName>
        <fullName evidence="3">histidine kinase</fullName>
        <ecNumber evidence="3">2.7.13.3</ecNumber>
    </recommendedName>
</protein>
<evidence type="ECO:0000313" key="13">
    <source>
        <dbReference type="Proteomes" id="UP000216991"/>
    </source>
</evidence>
<feature type="transmembrane region" description="Helical" evidence="10">
    <location>
        <begin position="49"/>
        <end position="69"/>
    </location>
</feature>
<evidence type="ECO:0000259" key="11">
    <source>
        <dbReference type="PROSITE" id="PS50109"/>
    </source>
</evidence>
<proteinExistence type="predicted"/>
<evidence type="ECO:0000256" key="8">
    <source>
        <dbReference type="ARBA" id="ARBA00022777"/>
    </source>
</evidence>
<dbReference type="InterPro" id="IPR004358">
    <property type="entry name" value="Sig_transdc_His_kin-like_C"/>
</dbReference>
<evidence type="ECO:0000256" key="5">
    <source>
        <dbReference type="ARBA" id="ARBA00022553"/>
    </source>
</evidence>
<keyword evidence="7" id="KW-0547">Nucleotide-binding</keyword>
<dbReference type="Gene3D" id="3.30.565.10">
    <property type="entry name" value="Histidine kinase-like ATPase, C-terminal domain"/>
    <property type="match status" value="1"/>
</dbReference>
<dbReference type="PANTHER" id="PTHR44936">
    <property type="entry name" value="SENSOR PROTEIN CREC"/>
    <property type="match status" value="1"/>
</dbReference>
<keyword evidence="13" id="KW-1185">Reference proteome</keyword>
<dbReference type="OrthoDB" id="9785252at2"/>
<dbReference type="InterPro" id="IPR036890">
    <property type="entry name" value="HATPase_C_sf"/>
</dbReference>
<accession>A0A255YC18</accession>
<gene>
    <name evidence="12" type="ORF">CHU93_11550</name>
</gene>
<reference evidence="12 13" key="1">
    <citation type="submission" date="2017-07" db="EMBL/GenBank/DDBJ databases">
        <title>Sandarakinorhabdus cyanobacteriorum sp. nov., a novel bacterium isolated from cyanobacterial aggregates in a eutrophic lake.</title>
        <authorList>
            <person name="Cai H."/>
        </authorList>
    </citation>
    <scope>NUCLEOTIDE SEQUENCE [LARGE SCALE GENOMIC DNA]</scope>
    <source>
        <strain evidence="12 13">TH057</strain>
    </source>
</reference>
<dbReference type="GO" id="GO:0000155">
    <property type="term" value="F:phosphorelay sensor kinase activity"/>
    <property type="evidence" value="ECO:0007669"/>
    <property type="project" value="InterPro"/>
</dbReference>
<dbReference type="PANTHER" id="PTHR44936:SF10">
    <property type="entry name" value="SENSOR PROTEIN RSTB"/>
    <property type="match status" value="1"/>
</dbReference>
<dbReference type="NCBIfam" id="NF033792">
    <property type="entry name" value="ActS_PrrB_HisK"/>
    <property type="match status" value="1"/>
</dbReference>
<dbReference type="AlphaFoldDB" id="A0A255YC18"/>
<organism evidence="12 13">
    <name type="scientific">Sandarakinorhabdus cyanobacteriorum</name>
    <dbReference type="NCBI Taxonomy" id="1981098"/>
    <lineage>
        <taxon>Bacteria</taxon>
        <taxon>Pseudomonadati</taxon>
        <taxon>Pseudomonadota</taxon>
        <taxon>Alphaproteobacteria</taxon>
        <taxon>Sphingomonadales</taxon>
        <taxon>Sphingosinicellaceae</taxon>
        <taxon>Sandarakinorhabdus</taxon>
    </lineage>
</organism>
<dbReference type="CDD" id="cd00082">
    <property type="entry name" value="HisKA"/>
    <property type="match status" value="1"/>
</dbReference>
<feature type="transmembrane region" description="Helical" evidence="10">
    <location>
        <begin position="158"/>
        <end position="181"/>
    </location>
</feature>
<dbReference type="InterPro" id="IPR047770">
    <property type="entry name" value="RegB"/>
</dbReference>
<evidence type="ECO:0000256" key="9">
    <source>
        <dbReference type="ARBA" id="ARBA00022840"/>
    </source>
</evidence>
<keyword evidence="10" id="KW-0812">Transmembrane</keyword>
<dbReference type="GO" id="GO:0005524">
    <property type="term" value="F:ATP binding"/>
    <property type="evidence" value="ECO:0007669"/>
    <property type="project" value="UniProtKB-KW"/>
</dbReference>
<evidence type="ECO:0000256" key="7">
    <source>
        <dbReference type="ARBA" id="ARBA00022741"/>
    </source>
</evidence>
<dbReference type="Pfam" id="PF25323">
    <property type="entry name" value="6TM_PilS"/>
    <property type="match status" value="1"/>
</dbReference>
<dbReference type="PROSITE" id="PS50109">
    <property type="entry name" value="HIS_KIN"/>
    <property type="match status" value="1"/>
</dbReference>
<dbReference type="EC" id="2.7.13.3" evidence="3"/>
<dbReference type="SMART" id="SM00387">
    <property type="entry name" value="HATPase_c"/>
    <property type="match status" value="1"/>
</dbReference>
<dbReference type="EMBL" id="NOXT01000116">
    <property type="protein sequence ID" value="OYQ26796.1"/>
    <property type="molecule type" value="Genomic_DNA"/>
</dbReference>
<evidence type="ECO:0000256" key="4">
    <source>
        <dbReference type="ARBA" id="ARBA00022475"/>
    </source>
</evidence>
<dbReference type="SUPFAM" id="SSF55874">
    <property type="entry name" value="ATPase domain of HSP90 chaperone/DNA topoisomerase II/histidine kinase"/>
    <property type="match status" value="1"/>
</dbReference>
<dbReference type="InterPro" id="IPR036097">
    <property type="entry name" value="HisK_dim/P_sf"/>
</dbReference>
<feature type="transmembrane region" description="Helical" evidence="10">
    <location>
        <begin position="105"/>
        <end position="121"/>
    </location>
</feature>
<sequence>MERPSIAAAAFDRPSVRVRTLANIRWIAIFGQFITLLVVGLWFEFPLPWGSLLAAVGASMILNIGLSTLYERTDRMTGRELSLHLAFDLIQAGVLLFLTGGLANPFALLLIVPVTIAATLLRARDMGPLVALACGVLMVVWLWAQPLPWAGPPPEFPLVYRFGMLIAYALAIGFLAVYLWMVSAEARDRARALVATEAALTREARMNALGSLAAAAAHELGGPLGSISLIAHSLEEQLGDDPDFGDDIRLLGEEAKRSRRIMKELSTRAEAEDPFAVLTLDLLLHEVAQSVKPTRVPVKVMADPPQPLVQRSPELLHALNNLVSNAVRHAGTEVRMESIVTPSEIRIAVLDDGFGFPPDLLPRLGEPMLGPSRSKSDSTGLGVFIATTLIERTGGRLAFSNRPEGGARVDVRWPREVFEVNEPVQGQEEY</sequence>
<keyword evidence="10" id="KW-0472">Membrane</keyword>